<dbReference type="FunFam" id="3.40.50.720:FF:000009">
    <property type="entry name" value="Fatty oxidation complex, alpha subunit"/>
    <property type="match status" value="1"/>
</dbReference>
<evidence type="ECO:0000313" key="7">
    <source>
        <dbReference type="EMBL" id="SMD05536.1"/>
    </source>
</evidence>
<dbReference type="AlphaFoldDB" id="A0A1W2E888"/>
<dbReference type="InterPro" id="IPR013328">
    <property type="entry name" value="6PGD_dom2"/>
</dbReference>
<dbReference type="Proteomes" id="UP000192738">
    <property type="component" value="Unassembled WGS sequence"/>
</dbReference>
<dbReference type="Gene3D" id="1.10.1040.10">
    <property type="entry name" value="N-(1-d-carboxylethyl)-l-norvaline Dehydrogenase, domain 2"/>
    <property type="match status" value="1"/>
</dbReference>
<feature type="site" description="Important for catalytic activity" evidence="4">
    <location>
        <position position="140"/>
    </location>
</feature>
<evidence type="ECO:0000259" key="5">
    <source>
        <dbReference type="Pfam" id="PF00725"/>
    </source>
</evidence>
<sequence length="279" mass="30517">MENKIIGIVGAGKMGHGIALTAAIAGYQVALQNRTPATLVKAQSIIESQLTKLVQKNTLTAEESAAVLERIQFTSTFEKFDVVDFVIETIAESLNIKNELFAKLDELCKPEAVFVSNTSTFSITAIAAATKRPEQVAGMHFFLPPAKLVELTRGYYTSDQTVALAKAIAEKMGKIFIEVKKDSPGFIANRIYTPLFLEAFKAYEEGLASKEDIDLAMKSTYLPIGPFELADIIGLDVLISGLEYYHSELGAKWNPPLSLKQLVAAGRLGKKVGKGWYDY</sequence>
<dbReference type="GO" id="GO:0006631">
    <property type="term" value="P:fatty acid metabolic process"/>
    <property type="evidence" value="ECO:0007669"/>
    <property type="project" value="InterPro"/>
</dbReference>
<evidence type="ECO:0000256" key="2">
    <source>
        <dbReference type="ARBA" id="ARBA00009463"/>
    </source>
</evidence>
<dbReference type="STRING" id="112901.SAMN04488500_12172"/>
<comment type="pathway">
    <text evidence="1">Lipid metabolism; butanoate metabolism.</text>
</comment>
<evidence type="ECO:0000259" key="6">
    <source>
        <dbReference type="Pfam" id="PF02737"/>
    </source>
</evidence>
<dbReference type="GO" id="GO:0016616">
    <property type="term" value="F:oxidoreductase activity, acting on the CH-OH group of donors, NAD or NADP as acceptor"/>
    <property type="evidence" value="ECO:0007669"/>
    <property type="project" value="InterPro"/>
</dbReference>
<dbReference type="GO" id="GO:0070403">
    <property type="term" value="F:NAD+ binding"/>
    <property type="evidence" value="ECO:0007669"/>
    <property type="project" value="InterPro"/>
</dbReference>
<comment type="similarity">
    <text evidence="2">Belongs to the 3-hydroxyacyl-CoA dehydrogenase family.</text>
</comment>
<keyword evidence="3" id="KW-0560">Oxidoreductase</keyword>
<accession>A0A1W2E888</accession>
<protein>
    <submittedName>
        <fullName evidence="7">3-hydroxybutyryl-CoA dehydrogenase</fullName>
    </submittedName>
</protein>
<dbReference type="EMBL" id="FWXI01000021">
    <property type="protein sequence ID" value="SMD05536.1"/>
    <property type="molecule type" value="Genomic_DNA"/>
</dbReference>
<reference evidence="7 8" key="1">
    <citation type="submission" date="2017-04" db="EMBL/GenBank/DDBJ databases">
        <authorList>
            <person name="Afonso C.L."/>
            <person name="Miller P.J."/>
            <person name="Scott M.A."/>
            <person name="Spackman E."/>
            <person name="Goraichik I."/>
            <person name="Dimitrov K.M."/>
            <person name="Suarez D.L."/>
            <person name="Swayne D.E."/>
        </authorList>
    </citation>
    <scope>NUCLEOTIDE SEQUENCE [LARGE SCALE GENOMIC DNA]</scope>
    <source>
        <strain evidence="7 8">DSM 5090</strain>
    </source>
</reference>
<dbReference type="InterPro" id="IPR008927">
    <property type="entry name" value="6-PGluconate_DH-like_C_sf"/>
</dbReference>
<dbReference type="InterPro" id="IPR036291">
    <property type="entry name" value="NAD(P)-bd_dom_sf"/>
</dbReference>
<dbReference type="RefSeq" id="WP_084577633.1">
    <property type="nucleotide sequence ID" value="NZ_CP155572.1"/>
</dbReference>
<evidence type="ECO:0000256" key="1">
    <source>
        <dbReference type="ARBA" id="ARBA00005086"/>
    </source>
</evidence>
<dbReference type="InterPro" id="IPR006108">
    <property type="entry name" value="3HC_DH_C"/>
</dbReference>
<dbReference type="PANTHER" id="PTHR48075">
    <property type="entry name" value="3-HYDROXYACYL-COA DEHYDROGENASE FAMILY PROTEIN"/>
    <property type="match status" value="1"/>
</dbReference>
<dbReference type="SUPFAM" id="SSF51735">
    <property type="entry name" value="NAD(P)-binding Rossmann-fold domains"/>
    <property type="match status" value="1"/>
</dbReference>
<name>A0A1W2E888_9FIRM</name>
<keyword evidence="8" id="KW-1185">Reference proteome</keyword>
<feature type="domain" description="3-hydroxyacyl-CoA dehydrogenase C-terminal" evidence="5">
    <location>
        <begin position="185"/>
        <end position="279"/>
    </location>
</feature>
<proteinExistence type="inferred from homology"/>
<dbReference type="SUPFAM" id="SSF48179">
    <property type="entry name" value="6-phosphogluconate dehydrogenase C-terminal domain-like"/>
    <property type="match status" value="1"/>
</dbReference>
<evidence type="ECO:0000313" key="8">
    <source>
        <dbReference type="Proteomes" id="UP000192738"/>
    </source>
</evidence>
<dbReference type="OrthoDB" id="9815331at2"/>
<organism evidence="7 8">
    <name type="scientific">Sporomusa malonica</name>
    <dbReference type="NCBI Taxonomy" id="112901"/>
    <lineage>
        <taxon>Bacteria</taxon>
        <taxon>Bacillati</taxon>
        <taxon>Bacillota</taxon>
        <taxon>Negativicutes</taxon>
        <taxon>Selenomonadales</taxon>
        <taxon>Sporomusaceae</taxon>
        <taxon>Sporomusa</taxon>
    </lineage>
</organism>
<gene>
    <name evidence="7" type="ORF">SAMN04488500_12172</name>
</gene>
<dbReference type="InterPro" id="IPR006176">
    <property type="entry name" value="3-OHacyl-CoA_DH_NAD-bd"/>
</dbReference>
<dbReference type="InterPro" id="IPR022694">
    <property type="entry name" value="3-OHacyl-CoA_DH"/>
</dbReference>
<dbReference type="PANTHER" id="PTHR48075:SF5">
    <property type="entry name" value="3-HYDROXYBUTYRYL-COA DEHYDROGENASE"/>
    <property type="match status" value="1"/>
</dbReference>
<dbReference type="PIRSF" id="PIRSF000105">
    <property type="entry name" value="HCDH"/>
    <property type="match status" value="1"/>
</dbReference>
<dbReference type="Pfam" id="PF00725">
    <property type="entry name" value="3HCDH"/>
    <property type="match status" value="1"/>
</dbReference>
<dbReference type="Pfam" id="PF02737">
    <property type="entry name" value="3HCDH_N"/>
    <property type="match status" value="1"/>
</dbReference>
<evidence type="ECO:0000256" key="3">
    <source>
        <dbReference type="ARBA" id="ARBA00023002"/>
    </source>
</evidence>
<evidence type="ECO:0000256" key="4">
    <source>
        <dbReference type="PIRSR" id="PIRSR000105-1"/>
    </source>
</evidence>
<feature type="domain" description="3-hydroxyacyl-CoA dehydrogenase NAD binding" evidence="6">
    <location>
        <begin position="6"/>
        <end position="182"/>
    </location>
</feature>
<dbReference type="Gene3D" id="3.40.50.720">
    <property type="entry name" value="NAD(P)-binding Rossmann-like Domain"/>
    <property type="match status" value="1"/>
</dbReference>